<dbReference type="RefSeq" id="WP_011766112.1">
    <property type="nucleotide sequence ID" value="NC_008702.1"/>
</dbReference>
<dbReference type="InterPro" id="IPR050297">
    <property type="entry name" value="LipidA_mod_glycosyltrf_83"/>
</dbReference>
<feature type="transmembrane region" description="Helical" evidence="9">
    <location>
        <begin position="86"/>
        <end position="106"/>
    </location>
</feature>
<feature type="transmembrane region" description="Helical" evidence="9">
    <location>
        <begin position="304"/>
        <end position="329"/>
    </location>
</feature>
<feature type="region of interest" description="Disordered" evidence="8">
    <location>
        <begin position="431"/>
        <end position="451"/>
    </location>
</feature>
<feature type="transmembrane region" description="Helical" evidence="9">
    <location>
        <begin position="220"/>
        <end position="240"/>
    </location>
</feature>
<feature type="transmembrane region" description="Helical" evidence="9">
    <location>
        <begin position="118"/>
        <end position="135"/>
    </location>
</feature>
<dbReference type="GO" id="GO:0004169">
    <property type="term" value="F:dolichyl-phosphate-mannose-protein mannosyltransferase activity"/>
    <property type="evidence" value="ECO:0007669"/>
    <property type="project" value="UniProtKB-EC"/>
</dbReference>
<keyword evidence="7 9" id="KW-0472">Membrane</keyword>
<dbReference type="KEGG" id="azo:azo2381"/>
<dbReference type="GO" id="GO:0010041">
    <property type="term" value="P:response to iron(III) ion"/>
    <property type="evidence" value="ECO:0007669"/>
    <property type="project" value="TreeGrafter"/>
</dbReference>
<evidence type="ECO:0000256" key="5">
    <source>
        <dbReference type="ARBA" id="ARBA00022692"/>
    </source>
</evidence>
<dbReference type="STRING" id="62928.azo2381"/>
<name>A1K843_AZOSB</name>
<keyword evidence="11" id="KW-1185">Reference proteome</keyword>
<accession>A1K843</accession>
<keyword evidence="4 10" id="KW-0808">Transferase</keyword>
<keyword evidence="5 9" id="KW-0812">Transmembrane</keyword>
<dbReference type="GO" id="GO:0005886">
    <property type="term" value="C:plasma membrane"/>
    <property type="evidence" value="ECO:0007669"/>
    <property type="project" value="UniProtKB-SubCell"/>
</dbReference>
<evidence type="ECO:0000256" key="4">
    <source>
        <dbReference type="ARBA" id="ARBA00022679"/>
    </source>
</evidence>
<dbReference type="PANTHER" id="PTHR33908">
    <property type="entry name" value="MANNOSYLTRANSFERASE YKCB-RELATED"/>
    <property type="match status" value="1"/>
</dbReference>
<keyword evidence="6 9" id="KW-1133">Transmembrane helix</keyword>
<dbReference type="EMBL" id="AM406670">
    <property type="protein sequence ID" value="CAL94998.1"/>
    <property type="molecule type" value="Genomic_DNA"/>
</dbReference>
<feature type="transmembrane region" description="Helical" evidence="9">
    <location>
        <begin position="12"/>
        <end position="34"/>
    </location>
</feature>
<evidence type="ECO:0000256" key="8">
    <source>
        <dbReference type="SAM" id="MobiDB-lite"/>
    </source>
</evidence>
<evidence type="ECO:0000256" key="6">
    <source>
        <dbReference type="ARBA" id="ARBA00022989"/>
    </source>
</evidence>
<sequence>MQMPADPRAGALRALLLLGAVMLVGLAARLYHIGWLPLWVDEGFSDWAARQSLWYLWNIFPTFEFNPPFYYVALKGWRALAGDSEGALRALSALFGVATLPLLYLGGRALGGAHARNVGLFAALLFALAPLQVRYGQEARTYAMLVFGVTLALAAALWLTTRPVAVHSAPARPPITILATLALGLAWIMWAHNMGALAVIAIALPLLYWWIAEMRRSARVLGALVLTGFAALVLILPNLLPLLGHAGRVQAGFWITRPDWARIAEALHNLYGAPTPEGTVILAVLVTLAGIGLGTLWRQGRRAAALLLVSVATLPVLLETVISYLAMPVFLERTLLYVAVPLYLAAALGLAQLAQPLRPALASTLVLLLALACGSHFAEFRKEPWNEITRYVGQELAPGQPAFYLNTSVAWGLQYYAPRQQARFRSVGVPEDWPEPAQSQPAADARPNLDRRRINADDLPRVRDIAAHHDKLALILRNAYLTDPDNLVEQALTETHPRVERRSFDGIAVLIFQRR</sequence>
<reference evidence="10 11" key="1">
    <citation type="journal article" date="2006" name="Nat. Biotechnol.">
        <title>Complete genome of the mutualistic, N2-fixing grass endophyte Azoarcus sp. strain BH72.</title>
        <authorList>
            <person name="Krause A."/>
            <person name="Ramakumar A."/>
            <person name="Bartels D."/>
            <person name="Battistoni F."/>
            <person name="Bekel T."/>
            <person name="Boch J."/>
            <person name="Boehm M."/>
            <person name="Friedrich F."/>
            <person name="Hurek T."/>
            <person name="Krause L."/>
            <person name="Linke B."/>
            <person name="McHardy A.C."/>
            <person name="Sarkar A."/>
            <person name="Schneiker S."/>
            <person name="Syed A.A."/>
            <person name="Thauer R."/>
            <person name="Vorhoelter F.-J."/>
            <person name="Weidner S."/>
            <person name="Puehler A."/>
            <person name="Reinhold-Hurek B."/>
            <person name="Kaiser O."/>
            <person name="Goesmann A."/>
        </authorList>
    </citation>
    <scope>NUCLEOTIDE SEQUENCE [LARGE SCALE GENOMIC DNA]</scope>
    <source>
        <strain evidence="10 11">BH72</strain>
    </source>
</reference>
<evidence type="ECO:0000256" key="7">
    <source>
        <dbReference type="ARBA" id="ARBA00023136"/>
    </source>
</evidence>
<keyword evidence="2" id="KW-1003">Cell membrane</keyword>
<dbReference type="PANTHER" id="PTHR33908:SF3">
    <property type="entry name" value="UNDECAPRENYL PHOSPHATE-ALPHA-4-AMINO-4-DEOXY-L-ARABINOSE ARABINOSYL TRANSFERASE"/>
    <property type="match status" value="1"/>
</dbReference>
<dbReference type="HOGENOM" id="CLU_528593_0_0_4"/>
<evidence type="ECO:0000256" key="9">
    <source>
        <dbReference type="SAM" id="Phobius"/>
    </source>
</evidence>
<evidence type="ECO:0000256" key="2">
    <source>
        <dbReference type="ARBA" id="ARBA00022475"/>
    </source>
</evidence>
<evidence type="ECO:0000256" key="1">
    <source>
        <dbReference type="ARBA" id="ARBA00004651"/>
    </source>
</evidence>
<gene>
    <name evidence="10" type="ordered locus">azo2381</name>
</gene>
<organism evidence="10 11">
    <name type="scientific">Azoarcus sp. (strain BH72)</name>
    <dbReference type="NCBI Taxonomy" id="418699"/>
    <lineage>
        <taxon>Bacteria</taxon>
        <taxon>Pseudomonadati</taxon>
        <taxon>Pseudomonadota</taxon>
        <taxon>Betaproteobacteria</taxon>
        <taxon>Rhodocyclales</taxon>
        <taxon>Zoogloeaceae</taxon>
        <taxon>Azoarcus</taxon>
    </lineage>
</organism>
<feature type="transmembrane region" description="Helical" evidence="9">
    <location>
        <begin position="142"/>
        <end position="161"/>
    </location>
</feature>
<dbReference type="Proteomes" id="UP000002588">
    <property type="component" value="Chromosome"/>
</dbReference>
<feature type="transmembrane region" description="Helical" evidence="9">
    <location>
        <begin position="278"/>
        <end position="297"/>
    </location>
</feature>
<evidence type="ECO:0000313" key="11">
    <source>
        <dbReference type="Proteomes" id="UP000002588"/>
    </source>
</evidence>
<protein>
    <submittedName>
        <fullName evidence="10">Dolichyl-phosphate-mannose-protein mannosyltransferase</fullName>
        <ecNumber evidence="10">2.4.1.109</ecNumber>
    </submittedName>
</protein>
<proteinExistence type="predicted"/>
<dbReference type="EC" id="2.4.1.109" evidence="10"/>
<keyword evidence="3 10" id="KW-0328">Glycosyltransferase</keyword>
<dbReference type="eggNOG" id="COG5305">
    <property type="taxonomic scope" value="Bacteria"/>
</dbReference>
<evidence type="ECO:0000256" key="3">
    <source>
        <dbReference type="ARBA" id="ARBA00022676"/>
    </source>
</evidence>
<evidence type="ECO:0000313" key="10">
    <source>
        <dbReference type="EMBL" id="CAL94998.1"/>
    </source>
</evidence>
<feature type="transmembrane region" description="Helical" evidence="9">
    <location>
        <begin position="181"/>
        <end position="208"/>
    </location>
</feature>
<dbReference type="GO" id="GO:0016763">
    <property type="term" value="F:pentosyltransferase activity"/>
    <property type="evidence" value="ECO:0007669"/>
    <property type="project" value="TreeGrafter"/>
</dbReference>
<comment type="subcellular location">
    <subcellularLocation>
        <location evidence="1">Cell membrane</location>
        <topology evidence="1">Multi-pass membrane protein</topology>
    </subcellularLocation>
</comment>
<feature type="transmembrane region" description="Helical" evidence="9">
    <location>
        <begin position="54"/>
        <end position="74"/>
    </location>
</feature>
<dbReference type="GO" id="GO:0009103">
    <property type="term" value="P:lipopolysaccharide biosynthetic process"/>
    <property type="evidence" value="ECO:0007669"/>
    <property type="project" value="UniProtKB-ARBA"/>
</dbReference>
<dbReference type="AlphaFoldDB" id="A1K843"/>